<dbReference type="Proteomes" id="UP001177021">
    <property type="component" value="Unassembled WGS sequence"/>
</dbReference>
<evidence type="ECO:0000313" key="2">
    <source>
        <dbReference type="Proteomes" id="UP001177021"/>
    </source>
</evidence>
<sequence>MMKEWLAMFSLSILIYKYARSRCKRFKMESSARSRTQIVCYTLIAAATKSFLSGREDTIGDVHEVATIIRIGVEWQVPIGCLLIFDKKSGVFLIFGDDRMLAVAHGRGVYCDDEGVAYGDGLCGAYVAFNDFRLQIFVHLQILILTFLQAKLLMVKRVLQKNMMTFG</sequence>
<gene>
    <name evidence="1" type="ORF">MILVUS5_LOCUS29206</name>
</gene>
<evidence type="ECO:0000313" key="1">
    <source>
        <dbReference type="EMBL" id="CAJ2663866.1"/>
    </source>
</evidence>
<accession>A0ACB0L3I1</accession>
<reference evidence="1" key="1">
    <citation type="submission" date="2023-10" db="EMBL/GenBank/DDBJ databases">
        <authorList>
            <person name="Rodriguez Cubillos JULIANA M."/>
            <person name="De Vega J."/>
        </authorList>
    </citation>
    <scope>NUCLEOTIDE SEQUENCE</scope>
</reference>
<organism evidence="1 2">
    <name type="scientific">Trifolium pratense</name>
    <name type="common">Red clover</name>
    <dbReference type="NCBI Taxonomy" id="57577"/>
    <lineage>
        <taxon>Eukaryota</taxon>
        <taxon>Viridiplantae</taxon>
        <taxon>Streptophyta</taxon>
        <taxon>Embryophyta</taxon>
        <taxon>Tracheophyta</taxon>
        <taxon>Spermatophyta</taxon>
        <taxon>Magnoliopsida</taxon>
        <taxon>eudicotyledons</taxon>
        <taxon>Gunneridae</taxon>
        <taxon>Pentapetalae</taxon>
        <taxon>rosids</taxon>
        <taxon>fabids</taxon>
        <taxon>Fabales</taxon>
        <taxon>Fabaceae</taxon>
        <taxon>Papilionoideae</taxon>
        <taxon>50 kb inversion clade</taxon>
        <taxon>NPAAA clade</taxon>
        <taxon>Hologalegina</taxon>
        <taxon>IRL clade</taxon>
        <taxon>Trifolieae</taxon>
        <taxon>Trifolium</taxon>
    </lineage>
</organism>
<comment type="caution">
    <text evidence="1">The sequence shown here is derived from an EMBL/GenBank/DDBJ whole genome shotgun (WGS) entry which is preliminary data.</text>
</comment>
<proteinExistence type="predicted"/>
<protein>
    <submittedName>
        <fullName evidence="1">Uncharacterized protein</fullName>
    </submittedName>
</protein>
<keyword evidence="2" id="KW-1185">Reference proteome</keyword>
<dbReference type="EMBL" id="CASHSV030000409">
    <property type="protein sequence ID" value="CAJ2663866.1"/>
    <property type="molecule type" value="Genomic_DNA"/>
</dbReference>
<name>A0ACB0L3I1_TRIPR</name>